<accession>A0A845B2Z9</accession>
<dbReference type="SUPFAM" id="SSF55874">
    <property type="entry name" value="ATPase domain of HSP90 chaperone/DNA topoisomerase II/histidine kinase"/>
    <property type="match status" value="1"/>
</dbReference>
<dbReference type="OrthoDB" id="136506at2"/>
<dbReference type="GO" id="GO:0005524">
    <property type="term" value="F:ATP binding"/>
    <property type="evidence" value="ECO:0007669"/>
    <property type="project" value="UniProtKB-KW"/>
</dbReference>
<sequence length="411" mass="45329">MALLSVIGFAMIAGMVLVFQTIAAERAEREQVRDTNEVLVELRNVGNAALNAETGQRGYLITLDRRYLEPYETGRQQYQQALDRLRRSVGPDASARQIQLLDRIENLTQVKFSEMDESVALLRSGALLDARTKLLSDEGQEAMVRLRQAIREMEQIEGNLLADAGAETARAEARVLPLLSAVMALLLVTLILGYRLIFRTAQAEARAEQSFALAEARDRADLLASELNHRVKNLFAVILAIVSMSARDEPEAKPVIERISDRIRALLTAHEVTQGTEDEPPASLRNLIETTLAPYRSESLLADVDGPETLLPSKHITPLGLVLHELTTNAVKYGAWANGGLLAVKWQVEDEHLTINWNEDCAISDLEPERQGFGSMLMHSAARQLGGTIDRKFTPDGAAVLIVIPLGDKGR</sequence>
<dbReference type="Proteomes" id="UP000431922">
    <property type="component" value="Unassembled WGS sequence"/>
</dbReference>
<dbReference type="AlphaFoldDB" id="A0A845B2Z9"/>
<keyword evidence="6 10" id="KW-0418">Kinase</keyword>
<feature type="transmembrane region" description="Helical" evidence="8">
    <location>
        <begin position="175"/>
        <end position="197"/>
    </location>
</feature>
<evidence type="ECO:0000256" key="4">
    <source>
        <dbReference type="ARBA" id="ARBA00022679"/>
    </source>
</evidence>
<evidence type="ECO:0000256" key="2">
    <source>
        <dbReference type="ARBA" id="ARBA00012438"/>
    </source>
</evidence>
<evidence type="ECO:0000256" key="3">
    <source>
        <dbReference type="ARBA" id="ARBA00022553"/>
    </source>
</evidence>
<proteinExistence type="predicted"/>
<evidence type="ECO:0000256" key="8">
    <source>
        <dbReference type="SAM" id="Phobius"/>
    </source>
</evidence>
<organism evidence="10 11">
    <name type="scientific">Allopontixanthobacter sediminis</name>
    <dbReference type="NCBI Taxonomy" id="1689985"/>
    <lineage>
        <taxon>Bacteria</taxon>
        <taxon>Pseudomonadati</taxon>
        <taxon>Pseudomonadota</taxon>
        <taxon>Alphaproteobacteria</taxon>
        <taxon>Sphingomonadales</taxon>
        <taxon>Erythrobacteraceae</taxon>
        <taxon>Allopontixanthobacter</taxon>
    </lineage>
</organism>
<evidence type="ECO:0000256" key="5">
    <source>
        <dbReference type="ARBA" id="ARBA00022741"/>
    </source>
</evidence>
<comment type="catalytic activity">
    <reaction evidence="1">
        <text>ATP + protein L-histidine = ADP + protein N-phospho-L-histidine.</text>
        <dbReference type="EC" id="2.7.13.3"/>
    </reaction>
</comment>
<dbReference type="Pfam" id="PF07536">
    <property type="entry name" value="HWE_HK"/>
    <property type="match status" value="1"/>
</dbReference>
<dbReference type="CDD" id="cd19410">
    <property type="entry name" value="HK9-like_sensor"/>
    <property type="match status" value="1"/>
</dbReference>
<keyword evidence="8" id="KW-0472">Membrane</keyword>
<dbReference type="PANTHER" id="PTHR41523:SF8">
    <property type="entry name" value="ETHYLENE RESPONSE SENSOR PROTEIN"/>
    <property type="match status" value="1"/>
</dbReference>
<keyword evidence="4" id="KW-0808">Transferase</keyword>
<evidence type="ECO:0000256" key="1">
    <source>
        <dbReference type="ARBA" id="ARBA00000085"/>
    </source>
</evidence>
<evidence type="ECO:0000256" key="7">
    <source>
        <dbReference type="ARBA" id="ARBA00022840"/>
    </source>
</evidence>
<keyword evidence="8" id="KW-1133">Transmembrane helix</keyword>
<evidence type="ECO:0000259" key="9">
    <source>
        <dbReference type="SMART" id="SM00911"/>
    </source>
</evidence>
<reference evidence="10 11" key="1">
    <citation type="submission" date="2019-12" db="EMBL/GenBank/DDBJ databases">
        <title>Genomic-based taxomic classification of the family Erythrobacteraceae.</title>
        <authorList>
            <person name="Xu L."/>
        </authorList>
    </citation>
    <scope>NUCLEOTIDE SEQUENCE [LARGE SCALE GENOMIC DNA]</scope>
    <source>
        <strain evidence="10 11">KCTC 42453</strain>
    </source>
</reference>
<dbReference type="InterPro" id="IPR007891">
    <property type="entry name" value="CHASE3"/>
</dbReference>
<dbReference type="InterPro" id="IPR036890">
    <property type="entry name" value="HATPase_C_sf"/>
</dbReference>
<dbReference type="GO" id="GO:0004673">
    <property type="term" value="F:protein histidine kinase activity"/>
    <property type="evidence" value="ECO:0007669"/>
    <property type="project" value="UniProtKB-EC"/>
</dbReference>
<protein>
    <recommendedName>
        <fullName evidence="2">histidine kinase</fullName>
        <ecNumber evidence="2">2.7.13.3</ecNumber>
    </recommendedName>
</protein>
<dbReference type="RefSeq" id="WP_160756330.1">
    <property type="nucleotide sequence ID" value="NZ_WTYL01000002.1"/>
</dbReference>
<evidence type="ECO:0000313" key="10">
    <source>
        <dbReference type="EMBL" id="MXP44780.1"/>
    </source>
</evidence>
<keyword evidence="3" id="KW-0597">Phosphoprotein</keyword>
<keyword evidence="5" id="KW-0547">Nucleotide-binding</keyword>
<dbReference type="InterPro" id="IPR011102">
    <property type="entry name" value="Sig_transdc_His_kinase_HWE"/>
</dbReference>
<keyword evidence="7" id="KW-0067">ATP-binding</keyword>
<dbReference type="PANTHER" id="PTHR41523">
    <property type="entry name" value="TWO-COMPONENT SYSTEM SENSOR PROTEIN"/>
    <property type="match status" value="1"/>
</dbReference>
<comment type="caution">
    <text evidence="10">The sequence shown here is derived from an EMBL/GenBank/DDBJ whole genome shotgun (WGS) entry which is preliminary data.</text>
</comment>
<gene>
    <name evidence="10" type="ORF">GRI65_09960</name>
</gene>
<dbReference type="Pfam" id="PF05227">
    <property type="entry name" value="CHASE3"/>
    <property type="match status" value="1"/>
</dbReference>
<dbReference type="Gene3D" id="3.30.565.10">
    <property type="entry name" value="Histidine kinase-like ATPase, C-terminal domain"/>
    <property type="match status" value="1"/>
</dbReference>
<evidence type="ECO:0000313" key="11">
    <source>
        <dbReference type="Proteomes" id="UP000431922"/>
    </source>
</evidence>
<keyword evidence="8" id="KW-0812">Transmembrane</keyword>
<feature type="domain" description="Signal transduction histidine kinase HWE region" evidence="9">
    <location>
        <begin position="226"/>
        <end position="308"/>
    </location>
</feature>
<dbReference type="SMART" id="SM00911">
    <property type="entry name" value="HWE_HK"/>
    <property type="match status" value="1"/>
</dbReference>
<evidence type="ECO:0000256" key="6">
    <source>
        <dbReference type="ARBA" id="ARBA00022777"/>
    </source>
</evidence>
<dbReference type="EC" id="2.7.13.3" evidence="2"/>
<keyword evidence="11" id="KW-1185">Reference proteome</keyword>
<name>A0A845B2Z9_9SPHN</name>
<dbReference type="EMBL" id="WTYL01000002">
    <property type="protein sequence ID" value="MXP44780.1"/>
    <property type="molecule type" value="Genomic_DNA"/>
</dbReference>